<dbReference type="GO" id="GO:0003677">
    <property type="term" value="F:DNA binding"/>
    <property type="evidence" value="ECO:0007669"/>
    <property type="project" value="UniProtKB-KW"/>
</dbReference>
<dbReference type="PRINTS" id="PR01727">
    <property type="entry name" value="DNABINDINGHU"/>
</dbReference>
<dbReference type="KEGG" id="ots:OTBS_0440"/>
<dbReference type="PANTHER" id="PTHR33175:SF3">
    <property type="entry name" value="DNA-BINDING PROTEIN HU-BETA"/>
    <property type="match status" value="1"/>
</dbReference>
<evidence type="ECO:0000256" key="3">
    <source>
        <dbReference type="ARBA" id="ARBA00023125"/>
    </source>
</evidence>
<accession>A5CCR4</accession>
<gene>
    <name evidence="6" type="primary">hupA</name>
    <name evidence="6" type="ordered locus">OTBS_0440</name>
</gene>
<dbReference type="Gene3D" id="4.10.520.10">
    <property type="entry name" value="IHF-like DNA-binding proteins"/>
    <property type="match status" value="1"/>
</dbReference>
<dbReference type="AlphaFoldDB" id="A5CCR4"/>
<dbReference type="Pfam" id="PF00216">
    <property type="entry name" value="Bac_DNA_binding"/>
    <property type="match status" value="1"/>
</dbReference>
<keyword evidence="5" id="KW-1133">Transmembrane helix</keyword>
<dbReference type="InterPro" id="IPR010992">
    <property type="entry name" value="IHF-like_DNA-bd_dom_sf"/>
</dbReference>
<dbReference type="HOGENOM" id="CLU_105066_3_2_5"/>
<evidence type="ECO:0000256" key="5">
    <source>
        <dbReference type="SAM" id="Phobius"/>
    </source>
</evidence>
<dbReference type="GO" id="GO:0030527">
    <property type="term" value="F:structural constituent of chromatin"/>
    <property type="evidence" value="ECO:0007669"/>
    <property type="project" value="InterPro"/>
</dbReference>
<keyword evidence="5" id="KW-0812">Transmembrane</keyword>
<name>A5CCR4_ORITB</name>
<comment type="similarity">
    <text evidence="1 4">Belongs to the bacterial histone-like protein family.</text>
</comment>
<dbReference type="PANTHER" id="PTHR33175">
    <property type="entry name" value="DNA-BINDING PROTEIN HU"/>
    <property type="match status" value="1"/>
</dbReference>
<dbReference type="PROSITE" id="PS00045">
    <property type="entry name" value="HISTONE_LIKE"/>
    <property type="match status" value="1"/>
</dbReference>
<keyword evidence="2" id="KW-0226">DNA condensation</keyword>
<dbReference type="InterPro" id="IPR000119">
    <property type="entry name" value="Hist_DNA-bd"/>
</dbReference>
<dbReference type="eggNOG" id="COG0776">
    <property type="taxonomic scope" value="Bacteria"/>
</dbReference>
<sequence length="125" mass="14550">MVQCNFYYYFIIILLFYYYLRRFMSTNNQEREALNKAEFVNFIHKNNTNMTKADIERALNLILRGVEKAIENGHDINIVGFGSFCVRFRAARDGHNPKTGAKIIIPESYQVVFKPGKTLKDACNN</sequence>
<keyword evidence="5" id="KW-0472">Membrane</keyword>
<dbReference type="CDD" id="cd13831">
    <property type="entry name" value="HU"/>
    <property type="match status" value="1"/>
</dbReference>
<evidence type="ECO:0000256" key="2">
    <source>
        <dbReference type="ARBA" id="ARBA00023067"/>
    </source>
</evidence>
<dbReference type="EMBL" id="AM494475">
    <property type="protein sequence ID" value="CAM79506.1"/>
    <property type="molecule type" value="Genomic_DNA"/>
</dbReference>
<keyword evidence="3 6" id="KW-0238">DNA-binding</keyword>
<dbReference type="SMART" id="SM00411">
    <property type="entry name" value="BHL"/>
    <property type="match status" value="1"/>
</dbReference>
<dbReference type="SUPFAM" id="SSF47729">
    <property type="entry name" value="IHF-like DNA-binding proteins"/>
    <property type="match status" value="1"/>
</dbReference>
<dbReference type="InterPro" id="IPR020816">
    <property type="entry name" value="Histone-like_DNA-bd_CS"/>
</dbReference>
<reference evidence="6 7" key="1">
    <citation type="journal article" date="2007" name="Proc. Natl. Acad. Sci. U.S.A.">
        <title>The Orientia tsutsugamushi genome reveals massive proliferation of conjugative type IV secretion system and host-cell interaction genes.</title>
        <authorList>
            <person name="Cho N.-H."/>
            <person name="Kim H.-R."/>
            <person name="Lee J.-H."/>
            <person name="Kim S.-Y."/>
            <person name="Kim J."/>
            <person name="Cha S."/>
            <person name="Kim S.-Y."/>
            <person name="Darby A.C."/>
            <person name="Fuxelius H.-H."/>
            <person name="Yin J."/>
            <person name="Kim J.H."/>
            <person name="Kim J."/>
            <person name="Lee S.J."/>
            <person name="Koh Y.-S."/>
            <person name="Jang W.-J."/>
            <person name="Park K.-H."/>
            <person name="Andersson S.G.E."/>
            <person name="Choi M.-S."/>
            <person name="Kim I.-S."/>
        </authorList>
    </citation>
    <scope>NUCLEOTIDE SEQUENCE [LARGE SCALE GENOMIC DNA]</scope>
    <source>
        <strain evidence="6 7">Boryong</strain>
    </source>
</reference>
<organism evidence="6 7">
    <name type="scientific">Orientia tsutsugamushi (strain Boryong)</name>
    <name type="common">Rickettsia tsutsugamushi</name>
    <dbReference type="NCBI Taxonomy" id="357244"/>
    <lineage>
        <taxon>Bacteria</taxon>
        <taxon>Pseudomonadati</taxon>
        <taxon>Pseudomonadota</taxon>
        <taxon>Alphaproteobacteria</taxon>
        <taxon>Rickettsiales</taxon>
        <taxon>Rickettsiaceae</taxon>
        <taxon>Rickettsieae</taxon>
        <taxon>Orientia</taxon>
    </lineage>
</organism>
<protein>
    <submittedName>
        <fullName evidence="6">Histone-like DNA-binding protein HU</fullName>
    </submittedName>
</protein>
<dbReference type="Proteomes" id="UP000001565">
    <property type="component" value="Chromosome"/>
</dbReference>
<evidence type="ECO:0000313" key="7">
    <source>
        <dbReference type="Proteomes" id="UP000001565"/>
    </source>
</evidence>
<evidence type="ECO:0000256" key="4">
    <source>
        <dbReference type="RuleBase" id="RU003939"/>
    </source>
</evidence>
<feature type="transmembrane region" description="Helical" evidence="5">
    <location>
        <begin position="6"/>
        <end position="21"/>
    </location>
</feature>
<proteinExistence type="inferred from homology"/>
<dbReference type="GO" id="GO:0030261">
    <property type="term" value="P:chromosome condensation"/>
    <property type="evidence" value="ECO:0007669"/>
    <property type="project" value="UniProtKB-KW"/>
</dbReference>
<evidence type="ECO:0000313" key="6">
    <source>
        <dbReference type="EMBL" id="CAM79506.1"/>
    </source>
</evidence>
<evidence type="ECO:0000256" key="1">
    <source>
        <dbReference type="ARBA" id="ARBA00010529"/>
    </source>
</evidence>